<dbReference type="SUPFAM" id="SSF52833">
    <property type="entry name" value="Thioredoxin-like"/>
    <property type="match status" value="1"/>
</dbReference>
<dbReference type="InterPro" id="IPR001853">
    <property type="entry name" value="DSBA-like_thioredoxin_dom"/>
</dbReference>
<evidence type="ECO:0000313" key="2">
    <source>
        <dbReference type="Proteomes" id="UP000193427"/>
    </source>
</evidence>
<dbReference type="Pfam" id="PF01323">
    <property type="entry name" value="DSBA"/>
    <property type="match status" value="1"/>
</dbReference>
<dbReference type="EMBL" id="CP015118">
    <property type="protein sequence ID" value="ARN22812.1"/>
    <property type="molecule type" value="Genomic_DNA"/>
</dbReference>
<protein>
    <submittedName>
        <fullName evidence="1">Uncharacterized protein</fullName>
    </submittedName>
</protein>
<reference evidence="1 2" key="1">
    <citation type="submission" date="2016-04" db="EMBL/GenBank/DDBJ databases">
        <title>Complete genome sequence of natural rubber-degrading, novel Gram-negative bacterium, Rhizobacter gummiphilus strain NS21.</title>
        <authorList>
            <person name="Tabata M."/>
            <person name="Kasai D."/>
            <person name="Fukuda M."/>
        </authorList>
    </citation>
    <scope>NUCLEOTIDE SEQUENCE [LARGE SCALE GENOMIC DNA]</scope>
    <source>
        <strain evidence="1 2">NS21</strain>
    </source>
</reference>
<organism evidence="1 2">
    <name type="scientific">Piscinibacter gummiphilus</name>
    <dbReference type="NCBI Taxonomy" id="946333"/>
    <lineage>
        <taxon>Bacteria</taxon>
        <taxon>Pseudomonadati</taxon>
        <taxon>Pseudomonadota</taxon>
        <taxon>Betaproteobacteria</taxon>
        <taxon>Burkholderiales</taxon>
        <taxon>Sphaerotilaceae</taxon>
        <taxon>Piscinibacter</taxon>
    </lineage>
</organism>
<name>A0A1W6LEW1_9BURK</name>
<dbReference type="InterPro" id="IPR036249">
    <property type="entry name" value="Thioredoxin-like_sf"/>
</dbReference>
<sequence length="204" mass="22655">MKGALDVEVWFDFICPWCLIGKRQLEEALARYRALHPQRPVRVHWRSQQLLPDVPAQGVPFREFYLARLGSAEAVAARQAQVRRAGATVGLDFDFDRIPLMPNTRAAHALLADAAEQCDPAVVDDLVDRLFELHFMRRANLDDDALLEALAQHHGIERTRAEPEPEPTVSGVPLFLVNRTVALGGAQPAEQLLALLIDADRAAA</sequence>
<dbReference type="PANTHER" id="PTHR13887:SF41">
    <property type="entry name" value="THIOREDOXIN SUPERFAMILY PROTEIN"/>
    <property type="match status" value="1"/>
</dbReference>
<dbReference type="Proteomes" id="UP000193427">
    <property type="component" value="Chromosome"/>
</dbReference>
<dbReference type="AlphaFoldDB" id="A0A1W6LEW1"/>
<dbReference type="GO" id="GO:0016491">
    <property type="term" value="F:oxidoreductase activity"/>
    <property type="evidence" value="ECO:0007669"/>
    <property type="project" value="InterPro"/>
</dbReference>
<dbReference type="RefSeq" id="WP_085753120.1">
    <property type="nucleotide sequence ID" value="NZ_BSPR01000015.1"/>
</dbReference>
<evidence type="ECO:0000313" key="1">
    <source>
        <dbReference type="EMBL" id="ARN22812.1"/>
    </source>
</evidence>
<dbReference type="STRING" id="946333.A4W93_24485"/>
<keyword evidence="2" id="KW-1185">Reference proteome</keyword>
<accession>A0A1W6LEW1</accession>
<gene>
    <name evidence="1" type="ORF">A4W93_24485</name>
</gene>
<dbReference type="PANTHER" id="PTHR13887">
    <property type="entry name" value="GLUTATHIONE S-TRANSFERASE KAPPA"/>
    <property type="match status" value="1"/>
</dbReference>
<dbReference type="Gene3D" id="3.40.30.10">
    <property type="entry name" value="Glutaredoxin"/>
    <property type="match status" value="1"/>
</dbReference>
<dbReference type="CDD" id="cd03024">
    <property type="entry name" value="DsbA_FrnE"/>
    <property type="match status" value="1"/>
</dbReference>
<dbReference type="KEGG" id="rgu:A4W93_24485"/>
<dbReference type="OrthoDB" id="9799122at2"/>
<proteinExistence type="predicted"/>